<evidence type="ECO:0000259" key="5">
    <source>
        <dbReference type="Pfam" id="PF01420"/>
    </source>
</evidence>
<reference evidence="6" key="2">
    <citation type="submission" date="2024-05" db="EMBL/GenBank/DDBJ databases">
        <authorList>
            <person name="Wolfe A."/>
        </authorList>
    </citation>
    <scope>NUCLEOTIDE SEQUENCE</scope>
    <source>
        <strain evidence="6">UMB1064</strain>
    </source>
</reference>
<sequence>MNQIEKLIEELCPDGVEYKPLGEVGTFSRGGGLQKKDFTESGVGCIHYGQIYTHYGIWATETKSFVSSLTFSKAKKAQPGDIIIADTSENDEDLCKAVAWLGEDLVAVSNHTLIFTTELNPKFVSYFLRSLPFQKQKRKFVFGTKVRSISGTNMGRILLPCPPLEIQQEIVKILDTFQSLEAELEAELEARKKQIGFYRDTLIHTDSHPLIKFEDIAEFRYGLTATAQETGSYRFLRITDIDGNGKIRNQERKFLDRQVVEQKYVLSPGDLLIARTGASYGKCAITEGEEQAVYASFLIRMKVDEEIANPRFVWHFMQSNHYWQQANFLVSKAGQPQFNANAIKRVTIPIPPLEEQQRIVNILDKFDALVNDLTSGLPAEIEARRKQYEFYRDQLLTFKELSA</sequence>
<organism evidence="6 7">
    <name type="scientific">Corynebacterium amycolatum</name>
    <dbReference type="NCBI Taxonomy" id="43765"/>
    <lineage>
        <taxon>Bacteria</taxon>
        <taxon>Bacillati</taxon>
        <taxon>Actinomycetota</taxon>
        <taxon>Actinomycetes</taxon>
        <taxon>Mycobacteriales</taxon>
        <taxon>Corynebacteriaceae</taxon>
        <taxon>Corynebacterium</taxon>
    </lineage>
</organism>
<dbReference type="PANTHER" id="PTHR43140">
    <property type="entry name" value="TYPE-1 RESTRICTION ENZYME ECOKI SPECIFICITY PROTEIN"/>
    <property type="match status" value="1"/>
</dbReference>
<protein>
    <submittedName>
        <fullName evidence="6">Restriction endonuclease subunit S</fullName>
    </submittedName>
</protein>
<dbReference type="PANTHER" id="PTHR43140:SF1">
    <property type="entry name" value="TYPE I RESTRICTION ENZYME ECOKI SPECIFICITY SUBUNIT"/>
    <property type="match status" value="1"/>
</dbReference>
<dbReference type="EMBL" id="JASOOY020000027">
    <property type="protein sequence ID" value="MEO3717498.1"/>
    <property type="molecule type" value="Genomic_DNA"/>
</dbReference>
<keyword evidence="2" id="KW-0680">Restriction system</keyword>
<keyword evidence="6" id="KW-0540">Nuclease</keyword>
<comment type="similarity">
    <text evidence="1">Belongs to the type-I restriction system S methylase family.</text>
</comment>
<dbReference type="CDD" id="cd17268">
    <property type="entry name" value="RMtype1_S_Ara36733I_TRD1-CR1_like"/>
    <property type="match status" value="1"/>
</dbReference>
<gene>
    <name evidence="6" type="ORF">QP460_007850</name>
</gene>
<dbReference type="InterPro" id="IPR000055">
    <property type="entry name" value="Restrct_endonuc_typeI_TRD"/>
</dbReference>
<dbReference type="GO" id="GO:0003677">
    <property type="term" value="F:DNA binding"/>
    <property type="evidence" value="ECO:0007669"/>
    <property type="project" value="UniProtKB-KW"/>
</dbReference>
<evidence type="ECO:0000313" key="6">
    <source>
        <dbReference type="EMBL" id="MEO3717498.1"/>
    </source>
</evidence>
<proteinExistence type="inferred from homology"/>
<keyword evidence="3" id="KW-0238">DNA-binding</keyword>
<evidence type="ECO:0000256" key="2">
    <source>
        <dbReference type="ARBA" id="ARBA00022747"/>
    </source>
</evidence>
<dbReference type="SUPFAM" id="SSF116734">
    <property type="entry name" value="DNA methylase specificity domain"/>
    <property type="match status" value="2"/>
</dbReference>
<accession>A0AAW9SW45</accession>
<feature type="domain" description="Type I restriction modification DNA specificity" evidence="5">
    <location>
        <begin position="13"/>
        <end position="189"/>
    </location>
</feature>
<keyword evidence="6" id="KW-0255">Endonuclease</keyword>
<dbReference type="Proteomes" id="UP001223646">
    <property type="component" value="Unassembled WGS sequence"/>
</dbReference>
<reference evidence="6" key="1">
    <citation type="submission" date="2023-05" db="EMBL/GenBank/DDBJ databases">
        <authorList>
            <person name="Du J."/>
        </authorList>
    </citation>
    <scope>NUCLEOTIDE SEQUENCE</scope>
    <source>
        <strain evidence="6">UMB1064</strain>
    </source>
</reference>
<dbReference type="Gene3D" id="3.90.220.20">
    <property type="entry name" value="DNA methylase specificity domains"/>
    <property type="match status" value="2"/>
</dbReference>
<dbReference type="AlphaFoldDB" id="A0AAW9SW45"/>
<dbReference type="CDD" id="cd17521">
    <property type="entry name" value="RMtype1_S_Sau13435ORF2165P_TRD2-CR2_like"/>
    <property type="match status" value="1"/>
</dbReference>
<dbReference type="GO" id="GO:0009307">
    <property type="term" value="P:DNA restriction-modification system"/>
    <property type="evidence" value="ECO:0007669"/>
    <property type="project" value="UniProtKB-KW"/>
</dbReference>
<evidence type="ECO:0000313" key="7">
    <source>
        <dbReference type="Proteomes" id="UP001223646"/>
    </source>
</evidence>
<evidence type="ECO:0000256" key="1">
    <source>
        <dbReference type="ARBA" id="ARBA00010923"/>
    </source>
</evidence>
<evidence type="ECO:0000256" key="3">
    <source>
        <dbReference type="ARBA" id="ARBA00023125"/>
    </source>
</evidence>
<dbReference type="InterPro" id="IPR051212">
    <property type="entry name" value="Type-I_RE_S_subunit"/>
</dbReference>
<dbReference type="GO" id="GO:0004519">
    <property type="term" value="F:endonuclease activity"/>
    <property type="evidence" value="ECO:0007669"/>
    <property type="project" value="UniProtKB-KW"/>
</dbReference>
<dbReference type="Pfam" id="PF01420">
    <property type="entry name" value="Methylase_S"/>
    <property type="match status" value="2"/>
</dbReference>
<comment type="subunit">
    <text evidence="4">The methyltransferase is composed of M and S polypeptides.</text>
</comment>
<comment type="caution">
    <text evidence="6">The sequence shown here is derived from an EMBL/GenBank/DDBJ whole genome shotgun (WGS) entry which is preliminary data.</text>
</comment>
<evidence type="ECO:0000256" key="4">
    <source>
        <dbReference type="ARBA" id="ARBA00038652"/>
    </source>
</evidence>
<name>A0AAW9SW45_CORAY</name>
<keyword evidence="6" id="KW-0378">Hydrolase</keyword>
<feature type="domain" description="Type I restriction modification DNA specificity" evidence="5">
    <location>
        <begin position="214"/>
        <end position="383"/>
    </location>
</feature>
<dbReference type="RefSeq" id="WP_284826046.1">
    <property type="nucleotide sequence ID" value="NZ_JASOOY020000027.1"/>
</dbReference>
<dbReference type="InterPro" id="IPR044946">
    <property type="entry name" value="Restrct_endonuc_typeI_TRD_sf"/>
</dbReference>